<organism evidence="1 2">
    <name type="scientific">Microdochium bolleyi</name>
    <dbReference type="NCBI Taxonomy" id="196109"/>
    <lineage>
        <taxon>Eukaryota</taxon>
        <taxon>Fungi</taxon>
        <taxon>Dikarya</taxon>
        <taxon>Ascomycota</taxon>
        <taxon>Pezizomycotina</taxon>
        <taxon>Sordariomycetes</taxon>
        <taxon>Xylariomycetidae</taxon>
        <taxon>Xylariales</taxon>
        <taxon>Microdochiaceae</taxon>
        <taxon>Microdochium</taxon>
    </lineage>
</organism>
<evidence type="ECO:0000313" key="1">
    <source>
        <dbReference type="EMBL" id="KXJ86528.1"/>
    </source>
</evidence>
<accession>A0A136INT5</accession>
<proteinExistence type="predicted"/>
<reference evidence="2" key="1">
    <citation type="submission" date="2016-02" db="EMBL/GenBank/DDBJ databases">
        <title>Draft genome sequence of Microdochium bolleyi, a fungal endophyte of beachgrass.</title>
        <authorList>
            <consortium name="DOE Joint Genome Institute"/>
            <person name="David A.S."/>
            <person name="May G."/>
            <person name="Haridas S."/>
            <person name="Lim J."/>
            <person name="Wang M."/>
            <person name="Labutti K."/>
            <person name="Lipzen A."/>
            <person name="Barry K."/>
            <person name="Grigoriev I.V."/>
        </authorList>
    </citation>
    <scope>NUCLEOTIDE SEQUENCE [LARGE SCALE GENOMIC DNA]</scope>
    <source>
        <strain evidence="2">J235TASD1</strain>
    </source>
</reference>
<dbReference type="AlphaFoldDB" id="A0A136INT5"/>
<dbReference type="Proteomes" id="UP000070501">
    <property type="component" value="Unassembled WGS sequence"/>
</dbReference>
<gene>
    <name evidence="1" type="ORF">Micbo1qcDRAFT_179789</name>
</gene>
<dbReference type="EMBL" id="KQ964267">
    <property type="protein sequence ID" value="KXJ86528.1"/>
    <property type="molecule type" value="Genomic_DNA"/>
</dbReference>
<keyword evidence="2" id="KW-1185">Reference proteome</keyword>
<protein>
    <submittedName>
        <fullName evidence="1">Uncharacterized protein</fullName>
    </submittedName>
</protein>
<dbReference type="InParanoid" id="A0A136INT5"/>
<evidence type="ECO:0000313" key="2">
    <source>
        <dbReference type="Proteomes" id="UP000070501"/>
    </source>
</evidence>
<name>A0A136INT5_9PEZI</name>
<sequence>MQQALDRRLLSNYAATDPNLSGTWHVVVGHHQVPAMDIQEDRVHEPRIPWIASRVRQSFTIEASTCSVENLLESWCHAVIFGTGCLRSIARLENGACHPRVEESKSFPHIRRACRALLAEETMQHLHPSCDGCVVAMMQQQMKKSVLVHDAAP</sequence>